<dbReference type="InterPro" id="IPR029063">
    <property type="entry name" value="SAM-dependent_MTases_sf"/>
</dbReference>
<dbReference type="GO" id="GO:0008168">
    <property type="term" value="F:methyltransferase activity"/>
    <property type="evidence" value="ECO:0007669"/>
    <property type="project" value="UniProtKB-KW"/>
</dbReference>
<protein>
    <submittedName>
        <fullName evidence="2">FkbM family methyltransferase</fullName>
    </submittedName>
</protein>
<dbReference type="GO" id="GO:0032259">
    <property type="term" value="P:methylation"/>
    <property type="evidence" value="ECO:0007669"/>
    <property type="project" value="UniProtKB-KW"/>
</dbReference>
<proteinExistence type="predicted"/>
<dbReference type="SUPFAM" id="SSF53335">
    <property type="entry name" value="S-adenosyl-L-methionine-dependent methyltransferases"/>
    <property type="match status" value="1"/>
</dbReference>
<dbReference type="Proteomes" id="UP001155077">
    <property type="component" value="Unassembled WGS sequence"/>
</dbReference>
<reference evidence="2" key="1">
    <citation type="submission" date="2022-06" db="EMBL/GenBank/DDBJ databases">
        <title>Gramella sediminis sp. nov., isolated from deep-sea sediment of the Indian Ocean.</title>
        <authorList>
            <person name="Yang L."/>
        </authorList>
    </citation>
    <scope>NUCLEOTIDE SEQUENCE</scope>
    <source>
        <strain evidence="2">HMD3159</strain>
    </source>
</reference>
<evidence type="ECO:0000259" key="1">
    <source>
        <dbReference type="Pfam" id="PF05050"/>
    </source>
</evidence>
<dbReference type="Gene3D" id="3.40.50.150">
    <property type="entry name" value="Vaccinia Virus protein VP39"/>
    <property type="match status" value="1"/>
</dbReference>
<gene>
    <name evidence="2" type="ORF">NE848_07465</name>
</gene>
<keyword evidence="3" id="KW-1185">Reference proteome</keyword>
<evidence type="ECO:0000313" key="3">
    <source>
        <dbReference type="Proteomes" id="UP001155077"/>
    </source>
</evidence>
<dbReference type="Pfam" id="PF05050">
    <property type="entry name" value="Methyltransf_21"/>
    <property type="match status" value="1"/>
</dbReference>
<keyword evidence="2" id="KW-0808">Transferase</keyword>
<evidence type="ECO:0000313" key="2">
    <source>
        <dbReference type="EMBL" id="MCM8569211.1"/>
    </source>
</evidence>
<dbReference type="RefSeq" id="WP_252112023.1">
    <property type="nucleotide sequence ID" value="NZ_JAMSCK010000002.1"/>
</dbReference>
<feature type="domain" description="Methyltransferase FkbM" evidence="1">
    <location>
        <begin position="4"/>
        <end position="172"/>
    </location>
</feature>
<sequence length="210" mass="25031">MIVQIGSNDGVTGDPLHNIILQKSNWRILFVEPVPYLFKKLMSNYPKSDRFLFENVAINEGKKQRFYYVTKEANKNLSLPVWYDQLGSFKKSHILKHLDGILEPYIKELEVEGAKLEILLKKHKVRNLDFLHIDTEGYDWKILSQLDLDIFRPRLILFEFKHLSKKDRQNAVSFLDKDFNIYVFEFDYLCIRKEIMKRKDLKTLIGYKIN</sequence>
<accession>A0ABT0Z0G2</accession>
<organism evidence="2 3">
    <name type="scientific">Gramella jeungdoensis</name>
    <dbReference type="NCBI Taxonomy" id="708091"/>
    <lineage>
        <taxon>Bacteria</taxon>
        <taxon>Pseudomonadati</taxon>
        <taxon>Bacteroidota</taxon>
        <taxon>Flavobacteriia</taxon>
        <taxon>Flavobacteriales</taxon>
        <taxon>Flavobacteriaceae</taxon>
        <taxon>Christiangramia</taxon>
    </lineage>
</organism>
<dbReference type="EMBL" id="JAMSCK010000002">
    <property type="protein sequence ID" value="MCM8569211.1"/>
    <property type="molecule type" value="Genomic_DNA"/>
</dbReference>
<keyword evidence="2" id="KW-0489">Methyltransferase</keyword>
<name>A0ABT0Z0G2_9FLAO</name>
<comment type="caution">
    <text evidence="2">The sequence shown here is derived from an EMBL/GenBank/DDBJ whole genome shotgun (WGS) entry which is preliminary data.</text>
</comment>
<dbReference type="InterPro" id="IPR006342">
    <property type="entry name" value="FkbM_mtfrase"/>
</dbReference>